<gene>
    <name evidence="2" type="ORF">PV10_00478</name>
</gene>
<dbReference type="STRING" id="212818.A0A0D1X4E1"/>
<dbReference type="VEuPathDB" id="FungiDB:PV10_00478"/>
<evidence type="ECO:0000313" key="2">
    <source>
        <dbReference type="EMBL" id="KIV96640.1"/>
    </source>
</evidence>
<sequence>MSRLRPLRGACNCGRNHYSIELPEDATEQAQVYFDDSSDSRRSQATPITAWLRIPLPWFSSSTQALFPDETHHSIRKIFTPLHAPHCKRVFCGYCGTHISLWSEQPPSEADFLKVTLGSLLSEDLQALQDLDLLPEDLDAETLHPRSQISDSGSVLPAVNEQLQTQTWKSGSTTGMSWFVEMIESNRPGRAGVRQNTRRGHGVSADGTTSVEWEISEYTNDDADDATLSASAGSKRKLDESAVSEGQDVNMKE</sequence>
<dbReference type="RefSeq" id="XP_016228214.1">
    <property type="nucleotide sequence ID" value="XM_016364565.1"/>
</dbReference>
<feature type="region of interest" description="Disordered" evidence="1">
    <location>
        <begin position="189"/>
        <end position="208"/>
    </location>
</feature>
<evidence type="ECO:0000313" key="3">
    <source>
        <dbReference type="Proteomes" id="UP000054302"/>
    </source>
</evidence>
<accession>A0A0D1X4E1</accession>
<feature type="region of interest" description="Disordered" evidence="1">
    <location>
        <begin position="215"/>
        <end position="253"/>
    </location>
</feature>
<dbReference type="Gene3D" id="3.90.1590.10">
    <property type="entry name" value="glutathione-dependent formaldehyde- activating enzyme (gfa)"/>
    <property type="match status" value="1"/>
</dbReference>
<protein>
    <recommendedName>
        <fullName evidence="4">CENP-V/GFA domain-containing protein</fullName>
    </recommendedName>
</protein>
<keyword evidence="3" id="KW-1185">Reference proteome</keyword>
<dbReference type="AlphaFoldDB" id="A0A0D1X4E1"/>
<dbReference type="Proteomes" id="UP000054302">
    <property type="component" value="Unassembled WGS sequence"/>
</dbReference>
<reference evidence="2 3" key="1">
    <citation type="submission" date="2015-01" db="EMBL/GenBank/DDBJ databases">
        <title>The Genome Sequence of Exophiala mesophila CBS40295.</title>
        <authorList>
            <consortium name="The Broad Institute Genomics Platform"/>
            <person name="Cuomo C."/>
            <person name="de Hoog S."/>
            <person name="Gorbushina A."/>
            <person name="Stielow B."/>
            <person name="Teixiera M."/>
            <person name="Abouelleil A."/>
            <person name="Chapman S.B."/>
            <person name="Priest M."/>
            <person name="Young S.K."/>
            <person name="Wortman J."/>
            <person name="Nusbaum C."/>
            <person name="Birren B."/>
        </authorList>
    </citation>
    <scope>NUCLEOTIDE SEQUENCE [LARGE SCALE GENOMIC DNA]</scope>
    <source>
        <strain evidence="2 3">CBS 40295</strain>
    </source>
</reference>
<dbReference type="OrthoDB" id="3907216at2759"/>
<evidence type="ECO:0008006" key="4">
    <source>
        <dbReference type="Google" id="ProtNLM"/>
    </source>
</evidence>
<proteinExistence type="predicted"/>
<dbReference type="EMBL" id="KN847520">
    <property type="protein sequence ID" value="KIV96640.1"/>
    <property type="molecule type" value="Genomic_DNA"/>
</dbReference>
<dbReference type="HOGENOM" id="CLU_098340_0_0_1"/>
<dbReference type="GeneID" id="27318323"/>
<dbReference type="OMA" id="PWFEEMI"/>
<evidence type="ECO:0000256" key="1">
    <source>
        <dbReference type="SAM" id="MobiDB-lite"/>
    </source>
</evidence>
<organism evidence="2 3">
    <name type="scientific">Exophiala mesophila</name>
    <name type="common">Black yeast-like fungus</name>
    <dbReference type="NCBI Taxonomy" id="212818"/>
    <lineage>
        <taxon>Eukaryota</taxon>
        <taxon>Fungi</taxon>
        <taxon>Dikarya</taxon>
        <taxon>Ascomycota</taxon>
        <taxon>Pezizomycotina</taxon>
        <taxon>Eurotiomycetes</taxon>
        <taxon>Chaetothyriomycetidae</taxon>
        <taxon>Chaetothyriales</taxon>
        <taxon>Herpotrichiellaceae</taxon>
        <taxon>Exophiala</taxon>
    </lineage>
</organism>
<name>A0A0D1X4E1_EXOME</name>